<name>A0A8X6GZN3_TRICU</name>
<keyword evidence="2" id="KW-1185">Reference proteome</keyword>
<dbReference type="Proteomes" id="UP000887116">
    <property type="component" value="Unassembled WGS sequence"/>
</dbReference>
<dbReference type="AlphaFoldDB" id="A0A8X6GZN3"/>
<organism evidence="1 2">
    <name type="scientific">Trichonephila clavata</name>
    <name type="common">Joro spider</name>
    <name type="synonym">Nephila clavata</name>
    <dbReference type="NCBI Taxonomy" id="2740835"/>
    <lineage>
        <taxon>Eukaryota</taxon>
        <taxon>Metazoa</taxon>
        <taxon>Ecdysozoa</taxon>
        <taxon>Arthropoda</taxon>
        <taxon>Chelicerata</taxon>
        <taxon>Arachnida</taxon>
        <taxon>Araneae</taxon>
        <taxon>Araneomorphae</taxon>
        <taxon>Entelegynae</taxon>
        <taxon>Araneoidea</taxon>
        <taxon>Nephilidae</taxon>
        <taxon>Trichonephila</taxon>
    </lineage>
</organism>
<comment type="caution">
    <text evidence="1">The sequence shown here is derived from an EMBL/GenBank/DDBJ whole genome shotgun (WGS) entry which is preliminary data.</text>
</comment>
<sequence length="81" mass="9074">MVAYWIMARCQSFTVCNLISCPEVACTTKIIAGRKPVGELRLIDAPCRNGMFLNAVIEFAHGVPWPLEAISHRLKLPRYQG</sequence>
<gene>
    <name evidence="1" type="ORF">TNCT_471631</name>
</gene>
<dbReference type="EMBL" id="BMAO01027068">
    <property type="protein sequence ID" value="GFR14293.1"/>
    <property type="molecule type" value="Genomic_DNA"/>
</dbReference>
<reference evidence="1" key="1">
    <citation type="submission" date="2020-07" db="EMBL/GenBank/DDBJ databases">
        <title>Multicomponent nature underlies the extraordinary mechanical properties of spider dragline silk.</title>
        <authorList>
            <person name="Kono N."/>
            <person name="Nakamura H."/>
            <person name="Mori M."/>
            <person name="Yoshida Y."/>
            <person name="Ohtoshi R."/>
            <person name="Malay A.D."/>
            <person name="Moran D.A.P."/>
            <person name="Tomita M."/>
            <person name="Numata K."/>
            <person name="Arakawa K."/>
        </authorList>
    </citation>
    <scope>NUCLEOTIDE SEQUENCE</scope>
</reference>
<protein>
    <submittedName>
        <fullName evidence="1">Uncharacterized protein</fullName>
    </submittedName>
</protein>
<evidence type="ECO:0000313" key="2">
    <source>
        <dbReference type="Proteomes" id="UP000887116"/>
    </source>
</evidence>
<dbReference type="OrthoDB" id="10491450at2759"/>
<accession>A0A8X6GZN3</accession>
<evidence type="ECO:0000313" key="1">
    <source>
        <dbReference type="EMBL" id="GFR14293.1"/>
    </source>
</evidence>
<proteinExistence type="predicted"/>